<comment type="caution">
    <text evidence="2">The sequence shown here is derived from an EMBL/GenBank/DDBJ whole genome shotgun (WGS) entry which is preliminary data.</text>
</comment>
<dbReference type="InterPro" id="IPR009072">
    <property type="entry name" value="Histone-fold"/>
</dbReference>
<feature type="compositionally biased region" description="Acidic residues" evidence="1">
    <location>
        <begin position="740"/>
        <end position="751"/>
    </location>
</feature>
<feature type="region of interest" description="Disordered" evidence="1">
    <location>
        <begin position="294"/>
        <end position="358"/>
    </location>
</feature>
<feature type="compositionally biased region" description="Basic and acidic residues" evidence="1">
    <location>
        <begin position="685"/>
        <end position="703"/>
    </location>
</feature>
<dbReference type="Gene3D" id="1.10.20.10">
    <property type="entry name" value="Histone, subunit A"/>
    <property type="match status" value="1"/>
</dbReference>
<gene>
    <name evidence="2" type="ORF">TWF481_007349</name>
</gene>
<feature type="region of interest" description="Disordered" evidence="1">
    <location>
        <begin position="615"/>
        <end position="812"/>
    </location>
</feature>
<dbReference type="Proteomes" id="UP001370758">
    <property type="component" value="Unassembled WGS sequence"/>
</dbReference>
<feature type="region of interest" description="Disordered" evidence="1">
    <location>
        <begin position="1"/>
        <end position="23"/>
    </location>
</feature>
<feature type="compositionally biased region" description="Polar residues" evidence="1">
    <location>
        <begin position="621"/>
        <end position="636"/>
    </location>
</feature>
<dbReference type="PANTHER" id="PTHR15992:SF5">
    <property type="entry name" value="HOLLIDAY JUNCTION RECOGNITION PROTEIN"/>
    <property type="match status" value="1"/>
</dbReference>
<feature type="compositionally biased region" description="Polar residues" evidence="1">
    <location>
        <begin position="798"/>
        <end position="808"/>
    </location>
</feature>
<dbReference type="InterPro" id="IPR018465">
    <property type="entry name" value="Scm3/HJURP"/>
</dbReference>
<sequence length="825" mass="91206">MAHVAKRPRLHGPKNPTLTLPAATPKLRNLQVEHENSLRQSAQRLKTSWEDICHRYGRDFGGKADEIDLRTGELVVDNGHLRGLEEDLEDTWGGADDDDAGSATSSLEMELLARRPMLARDEMGGPMLRDDEAEEIDVDEDLDRDAIDDLFDELELATGLTGKEKRRREKDQKMQEAQGSLQKEHVGQDSIPSPASSELAEEDADEGEESTIQPAAKETGMNATTAVSQDELLPDDVMLEYVTKLGRQKLLALVQTLHNTGEPGDTEDPAIVSQLTPISDCGKPLSEQLGEAVEKLAASKEPIFESLDQEDRAEPESESAPEELGSGKGGHGLELGRDSEPLAAPEISAQVAQYTEDAPECVIEEPQLRIDEKVVDGNTDNAAQGVELVVSSVPALVERDWDFTIDIDLESEAKATTAPEPELQPESEPTPIQPTDNQPPPQEELPTELVLDLNPLLGRDQPEKSQPPTMENQEPDPKFHYGDIDDLSTIIVPKTLVPVTPKNRLHGIKSSSSLRKYMSNKKQSRRRLSEIGTPKRVRTPPSSKRKEPQTVPSKLRSSIFDEPSRVSRPKSAKPRNFWSALPDDPFYDPLWQDSHPDGEPAFEEFERRRILLEKHAGNGVDRSSSSNGDVATSFSSPVKKRKGYKANSQATPKTKEPKTPTSKRVRYEDEVERRLHTPRSGKFLEYIKKKAAKERDSAKKEVAAADVSDAVFGLSGADLQDGATTATPTRKARHRYGLSDSEEEEEEEEVQFVEGQDSQVSSAETQKRSRGRPRKAPVPLIAPDLPAPSPRRLRSKDNSTSGPSQNCGESGYRCEKPLCFKCIDE</sequence>
<reference evidence="2 3" key="1">
    <citation type="submission" date="2023-08" db="EMBL/GenBank/DDBJ databases">
        <authorList>
            <person name="Palmer J.M."/>
        </authorList>
    </citation>
    <scope>NUCLEOTIDE SEQUENCE [LARGE SCALE GENOMIC DNA]</scope>
    <source>
        <strain evidence="2 3">TWF481</strain>
    </source>
</reference>
<evidence type="ECO:0000313" key="3">
    <source>
        <dbReference type="Proteomes" id="UP001370758"/>
    </source>
</evidence>
<dbReference type="AlphaFoldDB" id="A0AAV9WB69"/>
<feature type="compositionally biased region" description="Basic and acidic residues" evidence="1">
    <location>
        <begin position="665"/>
        <end position="675"/>
    </location>
</feature>
<evidence type="ECO:0008006" key="4">
    <source>
        <dbReference type="Google" id="ProtNLM"/>
    </source>
</evidence>
<dbReference type="GO" id="GO:0046982">
    <property type="term" value="F:protein heterodimerization activity"/>
    <property type="evidence" value="ECO:0007669"/>
    <property type="project" value="InterPro"/>
</dbReference>
<name>A0AAV9WB69_9PEZI</name>
<protein>
    <recommendedName>
        <fullName evidence="4">Centromere protein Scm3</fullName>
    </recommendedName>
</protein>
<proteinExistence type="predicted"/>
<feature type="compositionally biased region" description="Acidic residues" evidence="1">
    <location>
        <begin position="199"/>
        <end position="209"/>
    </location>
</feature>
<evidence type="ECO:0000313" key="2">
    <source>
        <dbReference type="EMBL" id="KAK6505448.1"/>
    </source>
</evidence>
<evidence type="ECO:0000256" key="1">
    <source>
        <dbReference type="SAM" id="MobiDB-lite"/>
    </source>
</evidence>
<feature type="region of interest" description="Disordered" evidence="1">
    <location>
        <begin position="408"/>
        <end position="579"/>
    </location>
</feature>
<accession>A0AAV9WB69</accession>
<dbReference type="PANTHER" id="PTHR15992">
    <property type="entry name" value="HOLLIDAY JUNCTION RECOGNITION PROTEIN"/>
    <property type="match status" value="1"/>
</dbReference>
<dbReference type="GO" id="GO:0005634">
    <property type="term" value="C:nucleus"/>
    <property type="evidence" value="ECO:0007669"/>
    <property type="project" value="InterPro"/>
</dbReference>
<dbReference type="GO" id="GO:0042393">
    <property type="term" value="F:histone binding"/>
    <property type="evidence" value="ECO:0007669"/>
    <property type="project" value="InterPro"/>
</dbReference>
<feature type="region of interest" description="Disordered" evidence="1">
    <location>
        <begin position="161"/>
        <end position="234"/>
    </location>
</feature>
<dbReference type="Pfam" id="PF10384">
    <property type="entry name" value="Scm3"/>
    <property type="match status" value="1"/>
</dbReference>
<dbReference type="EMBL" id="JAVHJL010000004">
    <property type="protein sequence ID" value="KAK6505448.1"/>
    <property type="molecule type" value="Genomic_DNA"/>
</dbReference>
<keyword evidence="3" id="KW-1185">Reference proteome</keyword>
<organism evidence="2 3">
    <name type="scientific">Arthrobotrys musiformis</name>
    <dbReference type="NCBI Taxonomy" id="47236"/>
    <lineage>
        <taxon>Eukaryota</taxon>
        <taxon>Fungi</taxon>
        <taxon>Dikarya</taxon>
        <taxon>Ascomycota</taxon>
        <taxon>Pezizomycotina</taxon>
        <taxon>Orbiliomycetes</taxon>
        <taxon>Orbiliales</taxon>
        <taxon>Orbiliaceae</taxon>
        <taxon>Arthrobotrys</taxon>
    </lineage>
</organism>
<feature type="compositionally biased region" description="Basic residues" evidence="1">
    <location>
        <begin position="1"/>
        <end position="12"/>
    </location>
</feature>